<comment type="caution">
    <text evidence="3">The sequence shown here is derived from an EMBL/GenBank/DDBJ whole genome shotgun (WGS) entry which is preliminary data.</text>
</comment>
<name>A0AA37S677_9GAMM</name>
<dbReference type="PANTHER" id="PTHR37483">
    <property type="entry name" value="UPF0125 PROTEIN RATB"/>
    <property type="match status" value="1"/>
</dbReference>
<sequence>MAHKIQVEVAYATPESQVILPVSVDEGASLYDAVVHSGIVHQFPEIDPETVPMGIYGKAVRKPKEQALQDGERVEIYRPLKIDPKAARANRAAKAKAKKALES</sequence>
<evidence type="ECO:0000313" key="3">
    <source>
        <dbReference type="EMBL" id="GLQ29677.1"/>
    </source>
</evidence>
<gene>
    <name evidence="3" type="ORF">GCM10007876_01550</name>
</gene>
<dbReference type="NCBIfam" id="NF002490">
    <property type="entry name" value="PRK01777.1"/>
    <property type="match status" value="1"/>
</dbReference>
<proteinExistence type="inferred from homology"/>
<keyword evidence="4" id="KW-1185">Reference proteome</keyword>
<dbReference type="AlphaFoldDB" id="A0AA37S677"/>
<organism evidence="3 4">
    <name type="scientific">Litoribrevibacter albus</name>
    <dbReference type="NCBI Taxonomy" id="1473156"/>
    <lineage>
        <taxon>Bacteria</taxon>
        <taxon>Pseudomonadati</taxon>
        <taxon>Pseudomonadota</taxon>
        <taxon>Gammaproteobacteria</taxon>
        <taxon>Oceanospirillales</taxon>
        <taxon>Oceanospirillaceae</taxon>
        <taxon>Litoribrevibacter</taxon>
    </lineage>
</organism>
<dbReference type="HAMAP" id="MF_00460">
    <property type="entry name" value="UPF0125_RnfH"/>
    <property type="match status" value="1"/>
</dbReference>
<evidence type="ECO:0000256" key="1">
    <source>
        <dbReference type="ARBA" id="ARBA00010645"/>
    </source>
</evidence>
<dbReference type="InterPro" id="IPR037021">
    <property type="entry name" value="RnfH_sf"/>
</dbReference>
<dbReference type="SUPFAM" id="SSF54285">
    <property type="entry name" value="MoaD/ThiS"/>
    <property type="match status" value="1"/>
</dbReference>
<accession>A0AA37S677</accession>
<dbReference type="Gene3D" id="3.10.20.280">
    <property type="entry name" value="RnfH-like"/>
    <property type="match status" value="1"/>
</dbReference>
<comment type="similarity">
    <text evidence="1 2">Belongs to the UPF0125 (RnfH) family.</text>
</comment>
<dbReference type="RefSeq" id="WP_284377602.1">
    <property type="nucleotide sequence ID" value="NZ_BSNM01000002.1"/>
</dbReference>
<dbReference type="InterPro" id="IPR005346">
    <property type="entry name" value="RnfH"/>
</dbReference>
<dbReference type="Pfam" id="PF03658">
    <property type="entry name" value="Ub-RnfH"/>
    <property type="match status" value="1"/>
</dbReference>
<evidence type="ECO:0000256" key="2">
    <source>
        <dbReference type="HAMAP-Rule" id="MF_00460"/>
    </source>
</evidence>
<reference evidence="3" key="2">
    <citation type="submission" date="2023-01" db="EMBL/GenBank/DDBJ databases">
        <title>Draft genome sequence of Litoribrevibacter albus strain NBRC 110071.</title>
        <authorList>
            <person name="Sun Q."/>
            <person name="Mori K."/>
        </authorList>
    </citation>
    <scope>NUCLEOTIDE SEQUENCE</scope>
    <source>
        <strain evidence="3">NBRC 110071</strain>
    </source>
</reference>
<protein>
    <recommendedName>
        <fullName evidence="2">UPF0125 protein GCM10007876_01550</fullName>
    </recommendedName>
</protein>
<reference evidence="3" key="1">
    <citation type="journal article" date="2014" name="Int. J. Syst. Evol. Microbiol.">
        <title>Complete genome sequence of Corynebacterium casei LMG S-19264T (=DSM 44701T), isolated from a smear-ripened cheese.</title>
        <authorList>
            <consortium name="US DOE Joint Genome Institute (JGI-PGF)"/>
            <person name="Walter F."/>
            <person name="Albersmeier A."/>
            <person name="Kalinowski J."/>
            <person name="Ruckert C."/>
        </authorList>
    </citation>
    <scope>NUCLEOTIDE SEQUENCE</scope>
    <source>
        <strain evidence="3">NBRC 110071</strain>
    </source>
</reference>
<dbReference type="PANTHER" id="PTHR37483:SF1">
    <property type="entry name" value="UPF0125 PROTEIN RATB"/>
    <property type="match status" value="1"/>
</dbReference>
<dbReference type="InterPro" id="IPR016155">
    <property type="entry name" value="Mopterin_synth/thiamin_S_b"/>
</dbReference>
<dbReference type="EMBL" id="BSNM01000002">
    <property type="protein sequence ID" value="GLQ29677.1"/>
    <property type="molecule type" value="Genomic_DNA"/>
</dbReference>
<dbReference type="Proteomes" id="UP001161389">
    <property type="component" value="Unassembled WGS sequence"/>
</dbReference>
<evidence type="ECO:0000313" key="4">
    <source>
        <dbReference type="Proteomes" id="UP001161389"/>
    </source>
</evidence>